<dbReference type="PANTHER" id="PTHR34826:SF2">
    <property type="entry name" value="UPF0590 PROTEIN C409.17C"/>
    <property type="match status" value="1"/>
</dbReference>
<evidence type="ECO:0000313" key="3">
    <source>
        <dbReference type="Proteomes" id="UP000612746"/>
    </source>
</evidence>
<sequence length="272" mass="30610">MVNSFRNARLQVRAGTSVETLQKIVVNDDANPFELNSDSFKGRGVVRVREYTGVNKAAAPSSKYFDEHADKFSIQIQGRFLTPATADDIVFGNAFDAPLRLPAGSSIAMNFAKWFDPAIELDLYADKPKAFSPLVVTMNSLDVQVKPDTLPPWPSASGQRIEEDASIFDIGAGQRRKVLCDQAKRKNFEITPDMVFSMDFYNGYLDFDKCAIQIPGFEIQVLKYWDGQPLRYIAKMRDDSATFFIIEFTVVDEQEMDDDKVVDSQPIDTDID</sequence>
<comment type="caution">
    <text evidence="2">The sequence shown here is derived from an EMBL/GenBank/DDBJ whole genome shotgun (WGS) entry which is preliminary data.</text>
</comment>
<gene>
    <name evidence="2" type="ORF">INT44_004081</name>
</gene>
<dbReference type="OrthoDB" id="2119945at2759"/>
<dbReference type="EMBL" id="JAEPRA010000001">
    <property type="protein sequence ID" value="KAG2188939.1"/>
    <property type="molecule type" value="Genomic_DNA"/>
</dbReference>
<protein>
    <recommendedName>
        <fullName evidence="1">Domain of unknown function at the cortex 1 domain-containing protein</fullName>
    </recommendedName>
</protein>
<dbReference type="Proteomes" id="UP000612746">
    <property type="component" value="Unassembled WGS sequence"/>
</dbReference>
<proteinExistence type="predicted"/>
<organism evidence="2 3">
    <name type="scientific">Umbelopsis vinacea</name>
    <dbReference type="NCBI Taxonomy" id="44442"/>
    <lineage>
        <taxon>Eukaryota</taxon>
        <taxon>Fungi</taxon>
        <taxon>Fungi incertae sedis</taxon>
        <taxon>Mucoromycota</taxon>
        <taxon>Mucoromycotina</taxon>
        <taxon>Umbelopsidomycetes</taxon>
        <taxon>Umbelopsidales</taxon>
        <taxon>Umbelopsidaceae</taxon>
        <taxon>Umbelopsis</taxon>
    </lineage>
</organism>
<dbReference type="Pfam" id="PF08588">
    <property type="entry name" value="Duc1"/>
    <property type="match status" value="1"/>
</dbReference>
<reference evidence="2" key="1">
    <citation type="submission" date="2020-12" db="EMBL/GenBank/DDBJ databases">
        <title>Metabolic potential, ecology and presence of endohyphal bacteria is reflected in genomic diversity of Mucoromycotina.</title>
        <authorList>
            <person name="Muszewska A."/>
            <person name="Okrasinska A."/>
            <person name="Steczkiewicz K."/>
            <person name="Drgas O."/>
            <person name="Orlowska M."/>
            <person name="Perlinska-Lenart U."/>
            <person name="Aleksandrzak-Piekarczyk T."/>
            <person name="Szatraj K."/>
            <person name="Zielenkiewicz U."/>
            <person name="Pilsyk S."/>
            <person name="Malc E."/>
            <person name="Mieczkowski P."/>
            <person name="Kruszewska J.S."/>
            <person name="Biernat P."/>
            <person name="Pawlowska J."/>
        </authorList>
    </citation>
    <scope>NUCLEOTIDE SEQUENCE</scope>
    <source>
        <strain evidence="2">WA0000051536</strain>
    </source>
</reference>
<dbReference type="InterPro" id="IPR013897">
    <property type="entry name" value="Duc1"/>
</dbReference>
<feature type="domain" description="Domain of unknown function at the cortex 1" evidence="1">
    <location>
        <begin position="9"/>
        <end position="251"/>
    </location>
</feature>
<evidence type="ECO:0000259" key="1">
    <source>
        <dbReference type="Pfam" id="PF08588"/>
    </source>
</evidence>
<accession>A0A8H7Q9K5</accession>
<dbReference type="PANTHER" id="PTHR34826">
    <property type="entry name" value="UPF0590 PROTEIN C409.17C"/>
    <property type="match status" value="1"/>
</dbReference>
<keyword evidence="3" id="KW-1185">Reference proteome</keyword>
<dbReference type="AlphaFoldDB" id="A0A8H7Q9K5"/>
<name>A0A8H7Q9K5_9FUNG</name>
<evidence type="ECO:0000313" key="2">
    <source>
        <dbReference type="EMBL" id="KAG2188939.1"/>
    </source>
</evidence>